<reference evidence="3" key="1">
    <citation type="submission" date="2023-07" db="EMBL/GenBank/DDBJ databases">
        <title>A draft genome of Kazachstania heterogenica Y-27499.</title>
        <authorList>
            <person name="Donic C."/>
            <person name="Kralova J.S."/>
            <person name="Fidel L."/>
            <person name="Ben-Dor S."/>
            <person name="Jung S."/>
        </authorList>
    </citation>
    <scope>NUCLEOTIDE SEQUENCE [LARGE SCALE GENOMIC DNA]</scope>
    <source>
        <strain evidence="3">Y27499</strain>
    </source>
</reference>
<evidence type="ECO:0000313" key="2">
    <source>
        <dbReference type="EMBL" id="KAK5781799.1"/>
    </source>
</evidence>
<accession>A0AAN7ZT76</accession>
<proteinExistence type="predicted"/>
<dbReference type="Pfam" id="PF12273">
    <property type="entry name" value="RCR"/>
    <property type="match status" value="1"/>
</dbReference>
<gene>
    <name evidence="2" type="ORF">RI543_000699</name>
</gene>
<dbReference type="Proteomes" id="UP001306508">
    <property type="component" value="Unassembled WGS sequence"/>
</dbReference>
<comment type="caution">
    <text evidence="2">The sequence shown here is derived from an EMBL/GenBank/DDBJ whole genome shotgun (WGS) entry which is preliminary data.</text>
</comment>
<dbReference type="PANTHER" id="PTHR28187">
    <property type="entry name" value="PROTEIN RCR1-RELATED"/>
    <property type="match status" value="1"/>
</dbReference>
<evidence type="ECO:0000313" key="3">
    <source>
        <dbReference type="Proteomes" id="UP001306508"/>
    </source>
</evidence>
<dbReference type="EMBL" id="JAWIZZ010000029">
    <property type="protein sequence ID" value="KAK5781799.1"/>
    <property type="molecule type" value="Genomic_DNA"/>
</dbReference>
<keyword evidence="1" id="KW-0472">Membrane</keyword>
<protein>
    <submittedName>
        <fullName evidence="2">Uncharacterized protein</fullName>
    </submittedName>
</protein>
<name>A0AAN7ZT76_9SACH</name>
<dbReference type="AlphaFoldDB" id="A0AAN7ZT76"/>
<dbReference type="InterPro" id="IPR020999">
    <property type="entry name" value="Chitin_synth_reg_RCR"/>
</dbReference>
<evidence type="ECO:0000256" key="1">
    <source>
        <dbReference type="SAM" id="Phobius"/>
    </source>
</evidence>
<feature type="transmembrane region" description="Helical" evidence="1">
    <location>
        <begin position="7"/>
        <end position="32"/>
    </location>
</feature>
<dbReference type="GO" id="GO:0016192">
    <property type="term" value="P:vesicle-mediated transport"/>
    <property type="evidence" value="ECO:0007669"/>
    <property type="project" value="TreeGrafter"/>
</dbReference>
<keyword evidence="3" id="KW-1185">Reference proteome</keyword>
<sequence>MILLQRHFIIIEILLNLLIFSNKSTVVAGSLINDISSQFLALYKRDDSDTNTNSDGDTMAMNDVFGDSSWQWGRWILFILFIIGFFAVFFLTFTANRRRINRGEAPIRGTSWITPPSYRQSEQQYHGTTQRVVEDYVPEYTEEANINDLGYYDERGQFHPNTKAEYLPPPPLEPNLTSSPTVSSAWINKNTINIETPSRAVVHENEVDYTRPSFAAQQYYNMSPPIQGNPLARESQANHIDQNNGIQEYATSQTSQFSSETTISTHVNKTSIKANVNKEN</sequence>
<keyword evidence="1" id="KW-0812">Transmembrane</keyword>
<keyword evidence="1" id="KW-1133">Transmembrane helix</keyword>
<dbReference type="PANTHER" id="PTHR28187:SF1">
    <property type="entry name" value="PROTEIN RCR1-RELATED"/>
    <property type="match status" value="1"/>
</dbReference>
<feature type="transmembrane region" description="Helical" evidence="1">
    <location>
        <begin position="72"/>
        <end position="93"/>
    </location>
</feature>
<organism evidence="2 3">
    <name type="scientific">Arxiozyma heterogenica</name>
    <dbReference type="NCBI Taxonomy" id="278026"/>
    <lineage>
        <taxon>Eukaryota</taxon>
        <taxon>Fungi</taxon>
        <taxon>Dikarya</taxon>
        <taxon>Ascomycota</taxon>
        <taxon>Saccharomycotina</taxon>
        <taxon>Saccharomycetes</taxon>
        <taxon>Saccharomycetales</taxon>
        <taxon>Saccharomycetaceae</taxon>
        <taxon>Arxiozyma</taxon>
    </lineage>
</organism>